<evidence type="ECO:0000313" key="2">
    <source>
        <dbReference type="EMBL" id="CAD7574888.1"/>
    </source>
</evidence>
<feature type="region of interest" description="Disordered" evidence="1">
    <location>
        <begin position="333"/>
        <end position="353"/>
    </location>
</feature>
<dbReference type="EMBL" id="OE182717">
    <property type="protein sequence ID" value="CAD7574888.1"/>
    <property type="molecule type" value="Genomic_DNA"/>
</dbReference>
<protein>
    <submittedName>
        <fullName evidence="2">(California timema) hypothetical protein</fullName>
    </submittedName>
</protein>
<accession>A0A7R9P998</accession>
<organism evidence="2">
    <name type="scientific">Timema californicum</name>
    <name type="common">California timema</name>
    <name type="synonym">Walking stick</name>
    <dbReference type="NCBI Taxonomy" id="61474"/>
    <lineage>
        <taxon>Eukaryota</taxon>
        <taxon>Metazoa</taxon>
        <taxon>Ecdysozoa</taxon>
        <taxon>Arthropoda</taxon>
        <taxon>Hexapoda</taxon>
        <taxon>Insecta</taxon>
        <taxon>Pterygota</taxon>
        <taxon>Neoptera</taxon>
        <taxon>Polyneoptera</taxon>
        <taxon>Phasmatodea</taxon>
        <taxon>Timematodea</taxon>
        <taxon>Timematoidea</taxon>
        <taxon>Timematidae</taxon>
        <taxon>Timema</taxon>
    </lineage>
</organism>
<dbReference type="AlphaFoldDB" id="A0A7R9P998"/>
<proteinExistence type="predicted"/>
<name>A0A7R9P998_TIMCA</name>
<sequence>MTKMNVAHQFIKAGGMNLEDFFHVHVSRHGPHCEHLHDLSNNKRGKSEEEASELLIIHSTTSDSQVFEDDVDQYLALGGQENSRSIQLSDSDLSPESVVRLLRNDRYMGIKDIVRRSRAEFCVTIGDLGGVFNPDYHRRRSKKKERKSTSSPSSKAQSMEMYRVEPEVSNSRESSTLNPIFKNLESQPELVEEGNQNRELQVTGLTKVLAGVKDVISESAKTVEMDLGDVQSLTGWTDTGGLRVFHLSRVVAGDIYFHSQKRPCNLHSFPVCRGMGLRPLRVGKYSPLLVLTSGGTHGLAHALLTTNGASDTASRTSSQEKNEADADVVDIILEPREERNQSLPNQYMPIKEN</sequence>
<evidence type="ECO:0000256" key="1">
    <source>
        <dbReference type="SAM" id="MobiDB-lite"/>
    </source>
</evidence>
<feature type="compositionally biased region" description="Basic residues" evidence="1">
    <location>
        <begin position="137"/>
        <end position="146"/>
    </location>
</feature>
<feature type="region of interest" description="Disordered" evidence="1">
    <location>
        <begin position="134"/>
        <end position="162"/>
    </location>
</feature>
<reference evidence="2" key="1">
    <citation type="submission" date="2020-11" db="EMBL/GenBank/DDBJ databases">
        <authorList>
            <person name="Tran Van P."/>
        </authorList>
    </citation>
    <scope>NUCLEOTIDE SEQUENCE</scope>
</reference>
<gene>
    <name evidence="2" type="ORF">TCMB3V08_LOCUS7492</name>
</gene>